<name>A0A6L5XMU6_9BACT</name>
<dbReference type="Pfam" id="PF03737">
    <property type="entry name" value="RraA-like"/>
    <property type="match status" value="1"/>
</dbReference>
<evidence type="ECO:0000256" key="3">
    <source>
        <dbReference type="ARBA" id="ARBA00029596"/>
    </source>
</evidence>
<feature type="binding site" evidence="5">
    <location>
        <position position="119"/>
    </location>
    <ligand>
        <name>substrate</name>
    </ligand>
</feature>
<evidence type="ECO:0000256" key="1">
    <source>
        <dbReference type="ARBA" id="ARBA00001968"/>
    </source>
</evidence>
<keyword evidence="5" id="KW-0479">Metal-binding</keyword>
<gene>
    <name evidence="6" type="ORF">FYJ44_10905</name>
</gene>
<protein>
    <recommendedName>
        <fullName evidence="2">Putative 4-hydroxy-4-methyl-2-oxoglutarate aldolase</fullName>
    </recommendedName>
    <alternativeName>
        <fullName evidence="3">Regulator of ribonuclease activity homolog</fullName>
    </alternativeName>
    <alternativeName>
        <fullName evidence="4">RraA-like protein</fullName>
    </alternativeName>
</protein>
<dbReference type="InterPro" id="IPR036704">
    <property type="entry name" value="RraA/RraA-like_sf"/>
</dbReference>
<evidence type="ECO:0000313" key="7">
    <source>
        <dbReference type="Proteomes" id="UP000477488"/>
    </source>
</evidence>
<keyword evidence="6" id="KW-0808">Transferase</keyword>
<dbReference type="RefSeq" id="WP_154512106.1">
    <property type="nucleotide sequence ID" value="NZ_JAXELC010000023.1"/>
</dbReference>
<reference evidence="6 7" key="1">
    <citation type="submission" date="2019-09" db="EMBL/GenBank/DDBJ databases">
        <title>In-depth cultivation of the pig gut microbiome towards novel bacterial diversity and tailored functional studies.</title>
        <authorList>
            <person name="Wylensek D."/>
            <person name="Hitch T.C.A."/>
            <person name="Clavel T."/>
        </authorList>
    </citation>
    <scope>NUCLEOTIDE SEQUENCE [LARGE SCALE GENOMIC DNA]</scope>
    <source>
        <strain evidence="6 7">PG-178-WT-4</strain>
    </source>
</reference>
<dbReference type="PANTHER" id="PTHR33254">
    <property type="entry name" value="4-HYDROXY-4-METHYL-2-OXOGLUTARATE ALDOLASE 3-RELATED"/>
    <property type="match status" value="1"/>
</dbReference>
<evidence type="ECO:0000313" key="6">
    <source>
        <dbReference type="EMBL" id="MSS28528.1"/>
    </source>
</evidence>
<accession>A0A6L5XMU6</accession>
<dbReference type="GO" id="GO:0046872">
    <property type="term" value="F:metal ion binding"/>
    <property type="evidence" value="ECO:0007669"/>
    <property type="project" value="UniProtKB-KW"/>
</dbReference>
<dbReference type="AlphaFoldDB" id="A0A6L5XMU6"/>
<evidence type="ECO:0000256" key="5">
    <source>
        <dbReference type="PIRSR" id="PIRSR605493-1"/>
    </source>
</evidence>
<dbReference type="SUPFAM" id="SSF89562">
    <property type="entry name" value="RraA-like"/>
    <property type="match status" value="1"/>
</dbReference>
<comment type="cofactor">
    <cofactor evidence="1">
        <name>a divalent metal cation</name>
        <dbReference type="ChEBI" id="CHEBI:60240"/>
    </cofactor>
</comment>
<feature type="binding site" evidence="5">
    <location>
        <position position="120"/>
    </location>
    <ligand>
        <name>Mg(2+)</name>
        <dbReference type="ChEBI" id="CHEBI:18420"/>
    </ligand>
</feature>
<comment type="cofactor">
    <cofactor evidence="5">
        <name>Mg(2+)</name>
        <dbReference type="ChEBI" id="CHEBI:18420"/>
    </cofactor>
</comment>
<dbReference type="PANTHER" id="PTHR33254:SF4">
    <property type="entry name" value="4-HYDROXY-4-METHYL-2-OXOGLUTARATE ALDOLASE 3-RELATED"/>
    <property type="match status" value="1"/>
</dbReference>
<dbReference type="CDD" id="cd16841">
    <property type="entry name" value="RraA_family"/>
    <property type="match status" value="1"/>
</dbReference>
<evidence type="ECO:0000256" key="4">
    <source>
        <dbReference type="ARBA" id="ARBA00030169"/>
    </source>
</evidence>
<keyword evidence="5" id="KW-0460">Magnesium</keyword>
<feature type="binding site" evidence="5">
    <location>
        <begin position="97"/>
        <end position="100"/>
    </location>
    <ligand>
        <name>substrate</name>
    </ligand>
</feature>
<dbReference type="EMBL" id="VUMH01000011">
    <property type="protein sequence ID" value="MSS28528.1"/>
    <property type="molecule type" value="Genomic_DNA"/>
</dbReference>
<dbReference type="InterPro" id="IPR005493">
    <property type="entry name" value="RraA/RraA-like"/>
</dbReference>
<keyword evidence="7" id="KW-1185">Reference proteome</keyword>
<evidence type="ECO:0000256" key="2">
    <source>
        <dbReference type="ARBA" id="ARBA00016549"/>
    </source>
</evidence>
<sequence length="226" mass="23789">MSTIRYRILPHSERPSFSLPELFGDLAVADICDALGRNAALPSAIKPLGAARLLGTAYTVNLPAGENLLLYYAVDNALPGDVLAVACDAYEDRAVCGEIMAALARKRGLAGFVVDGAVRDADALRAMDFPVYARAVSPNGPYKDGCGEINAPIAMGNAVIRPGDILVGDGDGLVAISRDEAEAVAERARALRDEGLRKLAAIGKTGKLNFNWLYEKLAASSCAILD</sequence>
<comment type="caution">
    <text evidence="6">The sequence shown here is derived from an EMBL/GenBank/DDBJ whole genome shotgun (WGS) entry which is preliminary data.</text>
</comment>
<dbReference type="Proteomes" id="UP000477488">
    <property type="component" value="Unassembled WGS sequence"/>
</dbReference>
<organism evidence="6 7">
    <name type="scientific">Desulfovibrio porci</name>
    <dbReference type="NCBI Taxonomy" id="2605782"/>
    <lineage>
        <taxon>Bacteria</taxon>
        <taxon>Pseudomonadati</taxon>
        <taxon>Thermodesulfobacteriota</taxon>
        <taxon>Desulfovibrionia</taxon>
        <taxon>Desulfovibrionales</taxon>
        <taxon>Desulfovibrionaceae</taxon>
        <taxon>Desulfovibrio</taxon>
    </lineage>
</organism>
<proteinExistence type="predicted"/>
<dbReference type="GO" id="GO:0032259">
    <property type="term" value="P:methylation"/>
    <property type="evidence" value="ECO:0007669"/>
    <property type="project" value="UniProtKB-KW"/>
</dbReference>
<keyword evidence="6" id="KW-0489">Methyltransferase</keyword>
<dbReference type="Gene3D" id="3.50.30.40">
    <property type="entry name" value="Ribonuclease E inhibitor RraA/RraA-like"/>
    <property type="match status" value="1"/>
</dbReference>
<dbReference type="GO" id="GO:0008168">
    <property type="term" value="F:methyltransferase activity"/>
    <property type="evidence" value="ECO:0007669"/>
    <property type="project" value="UniProtKB-KW"/>
</dbReference>